<evidence type="ECO:0000313" key="3">
    <source>
        <dbReference type="Proteomes" id="UP001501436"/>
    </source>
</evidence>
<sequence>MKRTLTLLLFIFCYGVSSAQVVEGIVTDAGTGQPLPYVNVGIVGNSIGTVTDDKGKYKLDLKGSINDTVKISMIGYKPLVLISSAFISNYQGKSIRLESDNIKLKEVTVKPKKWKTAVLGNTTKSKSSNSGFSSSRLGHELGRIIKIKRAPTYLKRFNASISSGPADSVKMRLNFYSVKNGLPDQILQQQNIFVLVHNGDDQINVNLEPYNIYVDDDFFVSLEWIQSARGGVMFSSSFLSGPFIWRETSQARWEKVGVGGLGFNVTVEY</sequence>
<dbReference type="Gene3D" id="2.60.40.1120">
    <property type="entry name" value="Carboxypeptidase-like, regulatory domain"/>
    <property type="match status" value="1"/>
</dbReference>
<feature type="chain" id="PRO_5045825605" description="Carboxypeptidase-like protein" evidence="1">
    <location>
        <begin position="20"/>
        <end position="269"/>
    </location>
</feature>
<name>A0ABP9FQI1_9SPHI</name>
<evidence type="ECO:0000313" key="2">
    <source>
        <dbReference type="EMBL" id="GAA4912602.1"/>
    </source>
</evidence>
<proteinExistence type="predicted"/>
<dbReference type="SUPFAM" id="SSF49464">
    <property type="entry name" value="Carboxypeptidase regulatory domain-like"/>
    <property type="match status" value="1"/>
</dbReference>
<evidence type="ECO:0008006" key="4">
    <source>
        <dbReference type="Google" id="ProtNLM"/>
    </source>
</evidence>
<dbReference type="Pfam" id="PF13715">
    <property type="entry name" value="CarbopepD_reg_2"/>
    <property type="match status" value="1"/>
</dbReference>
<organism evidence="2 3">
    <name type="scientific">Mucilaginibacter defluvii</name>
    <dbReference type="NCBI Taxonomy" id="1196019"/>
    <lineage>
        <taxon>Bacteria</taxon>
        <taxon>Pseudomonadati</taxon>
        <taxon>Bacteroidota</taxon>
        <taxon>Sphingobacteriia</taxon>
        <taxon>Sphingobacteriales</taxon>
        <taxon>Sphingobacteriaceae</taxon>
        <taxon>Mucilaginibacter</taxon>
    </lineage>
</organism>
<gene>
    <name evidence="2" type="ORF">GCM10023313_14670</name>
</gene>
<dbReference type="InterPro" id="IPR008969">
    <property type="entry name" value="CarboxyPept-like_regulatory"/>
</dbReference>
<dbReference type="EMBL" id="BAABJI010000002">
    <property type="protein sequence ID" value="GAA4912602.1"/>
    <property type="molecule type" value="Genomic_DNA"/>
</dbReference>
<feature type="signal peptide" evidence="1">
    <location>
        <begin position="1"/>
        <end position="19"/>
    </location>
</feature>
<keyword evidence="3" id="KW-1185">Reference proteome</keyword>
<dbReference type="RefSeq" id="WP_345330390.1">
    <property type="nucleotide sequence ID" value="NZ_BAABJI010000002.1"/>
</dbReference>
<reference evidence="3" key="1">
    <citation type="journal article" date="2019" name="Int. J. Syst. Evol. Microbiol.">
        <title>The Global Catalogue of Microorganisms (GCM) 10K type strain sequencing project: providing services to taxonomists for standard genome sequencing and annotation.</title>
        <authorList>
            <consortium name="The Broad Institute Genomics Platform"/>
            <consortium name="The Broad Institute Genome Sequencing Center for Infectious Disease"/>
            <person name="Wu L."/>
            <person name="Ma J."/>
        </authorList>
    </citation>
    <scope>NUCLEOTIDE SEQUENCE [LARGE SCALE GENOMIC DNA]</scope>
    <source>
        <strain evidence="3">JCM 18283</strain>
    </source>
</reference>
<dbReference type="Proteomes" id="UP001501436">
    <property type="component" value="Unassembled WGS sequence"/>
</dbReference>
<protein>
    <recommendedName>
        <fullName evidence="4">Carboxypeptidase-like protein</fullName>
    </recommendedName>
</protein>
<keyword evidence="1" id="KW-0732">Signal</keyword>
<evidence type="ECO:0000256" key="1">
    <source>
        <dbReference type="SAM" id="SignalP"/>
    </source>
</evidence>
<accession>A0ABP9FQI1</accession>
<comment type="caution">
    <text evidence="2">The sequence shown here is derived from an EMBL/GenBank/DDBJ whole genome shotgun (WGS) entry which is preliminary data.</text>
</comment>